<sequence length="147" mass="16581">MSVSIRTATAADEAAFRALWGDYLAFYQMTLPPEVINTTWARILDPASPLTARLAVTEGRVRGFALHHTHISTWGIHPDGYLEDLYLEPEARGLGLGRALIEDLIGIGRASGWHRLYWHTNESNTTARKLYDSFTPTDGHVRYRLML</sequence>
<name>A0A2T5KBE8_9RHOB</name>
<dbReference type="GO" id="GO:0005840">
    <property type="term" value="C:ribosome"/>
    <property type="evidence" value="ECO:0007669"/>
    <property type="project" value="UniProtKB-KW"/>
</dbReference>
<feature type="domain" description="N-acetyltransferase" evidence="3">
    <location>
        <begin position="3"/>
        <end position="147"/>
    </location>
</feature>
<keyword evidence="1" id="KW-0808">Transferase</keyword>
<dbReference type="SUPFAM" id="SSF55729">
    <property type="entry name" value="Acyl-CoA N-acyltransferases (Nat)"/>
    <property type="match status" value="1"/>
</dbReference>
<keyword evidence="4" id="KW-0689">Ribosomal protein</keyword>
<dbReference type="Pfam" id="PF00583">
    <property type="entry name" value="Acetyltransf_1"/>
    <property type="match status" value="1"/>
</dbReference>
<comment type="caution">
    <text evidence="4">The sequence shown here is derived from an EMBL/GenBank/DDBJ whole genome shotgun (WGS) entry which is preliminary data.</text>
</comment>
<dbReference type="Proteomes" id="UP000244060">
    <property type="component" value="Unassembled WGS sequence"/>
</dbReference>
<keyword evidence="5" id="KW-1185">Reference proteome</keyword>
<proteinExistence type="predicted"/>
<dbReference type="OrthoDB" id="9805924at2"/>
<dbReference type="AlphaFoldDB" id="A0A2T5KBE8"/>
<organism evidence="4 5">
    <name type="scientific">Cereibacter azotoformans</name>
    <dbReference type="NCBI Taxonomy" id="43057"/>
    <lineage>
        <taxon>Bacteria</taxon>
        <taxon>Pseudomonadati</taxon>
        <taxon>Pseudomonadota</taxon>
        <taxon>Alphaproteobacteria</taxon>
        <taxon>Rhodobacterales</taxon>
        <taxon>Paracoccaceae</taxon>
        <taxon>Cereibacter</taxon>
    </lineage>
</organism>
<dbReference type="PROSITE" id="PS51186">
    <property type="entry name" value="GNAT"/>
    <property type="match status" value="1"/>
</dbReference>
<dbReference type="CDD" id="cd04301">
    <property type="entry name" value="NAT_SF"/>
    <property type="match status" value="1"/>
</dbReference>
<dbReference type="GO" id="GO:0016747">
    <property type="term" value="F:acyltransferase activity, transferring groups other than amino-acyl groups"/>
    <property type="evidence" value="ECO:0007669"/>
    <property type="project" value="InterPro"/>
</dbReference>
<evidence type="ECO:0000256" key="1">
    <source>
        <dbReference type="ARBA" id="ARBA00022679"/>
    </source>
</evidence>
<dbReference type="InterPro" id="IPR000182">
    <property type="entry name" value="GNAT_dom"/>
</dbReference>
<reference evidence="4 5" key="1">
    <citation type="submission" date="2018-04" db="EMBL/GenBank/DDBJ databases">
        <title>Genomic Encyclopedia of Type Strains, Phase III (KMG-III): the genomes of soil and plant-associated and newly described type strains.</title>
        <authorList>
            <person name="Whitman W."/>
        </authorList>
    </citation>
    <scope>NUCLEOTIDE SEQUENCE [LARGE SCALE GENOMIC DNA]</scope>
    <source>
        <strain evidence="4 5">KA25</strain>
    </source>
</reference>
<evidence type="ECO:0000256" key="2">
    <source>
        <dbReference type="ARBA" id="ARBA00023315"/>
    </source>
</evidence>
<dbReference type="PANTHER" id="PTHR43877:SF2">
    <property type="entry name" value="AMINOALKYLPHOSPHONATE N-ACETYLTRANSFERASE-RELATED"/>
    <property type="match status" value="1"/>
</dbReference>
<keyword evidence="4" id="KW-0687">Ribonucleoprotein</keyword>
<dbReference type="InterPro" id="IPR016181">
    <property type="entry name" value="Acyl_CoA_acyltransferase"/>
</dbReference>
<dbReference type="EMBL" id="QAOT01000004">
    <property type="protein sequence ID" value="PTR19731.1"/>
    <property type="molecule type" value="Genomic_DNA"/>
</dbReference>
<accession>A0A2T5KBE8</accession>
<evidence type="ECO:0000313" key="4">
    <source>
        <dbReference type="EMBL" id="PTR19731.1"/>
    </source>
</evidence>
<evidence type="ECO:0000259" key="3">
    <source>
        <dbReference type="PROSITE" id="PS51186"/>
    </source>
</evidence>
<dbReference type="Gene3D" id="3.40.630.30">
    <property type="match status" value="1"/>
</dbReference>
<keyword evidence="2" id="KW-0012">Acyltransferase</keyword>
<protein>
    <submittedName>
        <fullName evidence="4">Ribosomal protein S18 acetylase RimI-like enzyme</fullName>
    </submittedName>
</protein>
<evidence type="ECO:0000313" key="5">
    <source>
        <dbReference type="Proteomes" id="UP000244060"/>
    </source>
</evidence>
<dbReference type="PANTHER" id="PTHR43877">
    <property type="entry name" value="AMINOALKYLPHOSPHONATE N-ACETYLTRANSFERASE-RELATED-RELATED"/>
    <property type="match status" value="1"/>
</dbReference>
<gene>
    <name evidence="4" type="ORF">C8J28_104218</name>
</gene>
<dbReference type="RefSeq" id="WP_101341001.1">
    <property type="nucleotide sequence ID" value="NZ_CP090021.1"/>
</dbReference>
<dbReference type="InterPro" id="IPR050832">
    <property type="entry name" value="Bact_Acetyltransf"/>
</dbReference>